<dbReference type="Gene3D" id="3.40.50.1820">
    <property type="entry name" value="alpha/beta hydrolase"/>
    <property type="match status" value="1"/>
</dbReference>
<dbReference type="AlphaFoldDB" id="A0A2W3Z4R0"/>
<dbReference type="Pfam" id="PF00756">
    <property type="entry name" value="Esterase"/>
    <property type="match status" value="1"/>
</dbReference>
<accession>A0A2W3Z4R0</accession>
<evidence type="ECO:0000313" key="1">
    <source>
        <dbReference type="EMBL" id="PZL74766.1"/>
    </source>
</evidence>
<keyword evidence="2" id="KW-1185">Reference proteome</keyword>
<dbReference type="PANTHER" id="PTHR48098">
    <property type="entry name" value="ENTEROCHELIN ESTERASE-RELATED"/>
    <property type="match status" value="1"/>
</dbReference>
<dbReference type="EMBL" id="PIEU01000053">
    <property type="protein sequence ID" value="PZL74766.1"/>
    <property type="molecule type" value="Genomic_DNA"/>
</dbReference>
<dbReference type="InterPro" id="IPR000801">
    <property type="entry name" value="Esterase-like"/>
</dbReference>
<comment type="caution">
    <text evidence="1">The sequence shown here is derived from an EMBL/GenBank/DDBJ whole genome shotgun (WGS) entry which is preliminary data.</text>
</comment>
<dbReference type="SUPFAM" id="SSF53474">
    <property type="entry name" value="alpha/beta-Hydrolases"/>
    <property type="match status" value="1"/>
</dbReference>
<sequence>MAFLQANIYSNVLEMEVSVNVVLPQKTEKKIGTATKTKGNFTDVPVLYLLHGMGGNHSVWERRTSIERYVSDLGLAVIMPSTDLGWYTDTTYDMNYWTFISEELPTICHELFPQLSTKREKTFAVGLSMGGYGALKLGLAKPEKFGAVASLSGAVNLADRIEDLLAIKGRTFWEGIFGPLENVQGSINDPMFLLDQLVASGEKVPDIFLCCGEEDLLLYGNKTMANALKTRNIDHTFKTGPGNHDWVFWDEWIQRVLNWLPLENKKSLDK</sequence>
<dbReference type="PANTHER" id="PTHR48098:SF1">
    <property type="entry name" value="DIACYLGLYCEROL ACYLTRANSFERASE_MYCOLYLTRANSFERASE AG85A"/>
    <property type="match status" value="1"/>
</dbReference>
<dbReference type="Proteomes" id="UP000249828">
    <property type="component" value="Unassembled WGS sequence"/>
</dbReference>
<dbReference type="STRING" id="1077675.BCR22_10850"/>
<dbReference type="GO" id="GO:0016747">
    <property type="term" value="F:acyltransferase activity, transferring groups other than amino-acyl groups"/>
    <property type="evidence" value="ECO:0007669"/>
    <property type="project" value="TreeGrafter"/>
</dbReference>
<proteinExistence type="predicted"/>
<dbReference type="InterPro" id="IPR050583">
    <property type="entry name" value="Mycobacterial_A85_antigen"/>
</dbReference>
<evidence type="ECO:0000313" key="2">
    <source>
        <dbReference type="Proteomes" id="UP000249828"/>
    </source>
</evidence>
<dbReference type="RefSeq" id="WP_111247601.1">
    <property type="nucleotide sequence ID" value="NZ_PIEU01000053.1"/>
</dbReference>
<name>A0A2W3Z4R0_9ENTE</name>
<dbReference type="InterPro" id="IPR029058">
    <property type="entry name" value="AB_hydrolase_fold"/>
</dbReference>
<reference evidence="1 2" key="1">
    <citation type="submission" date="2017-11" db="EMBL/GenBank/DDBJ databases">
        <title>Draft genome sequence of Enterococcus plantarum TRW2 strain isolated from lettuce.</title>
        <authorList>
            <person name="Kim E.B."/>
            <person name="Marco M.L."/>
            <person name="Williams T.R."/>
            <person name="You I.H."/>
        </authorList>
    </citation>
    <scope>NUCLEOTIDE SEQUENCE [LARGE SCALE GENOMIC DNA]</scope>
    <source>
        <strain evidence="1 2">TRW2</strain>
    </source>
</reference>
<gene>
    <name evidence="1" type="ORF">CI088_06545</name>
</gene>
<protein>
    <submittedName>
        <fullName evidence="1">Tributyrin esterase</fullName>
    </submittedName>
</protein>
<organism evidence="1 2">
    <name type="scientific">Enterococcus plantarum</name>
    <dbReference type="NCBI Taxonomy" id="1077675"/>
    <lineage>
        <taxon>Bacteria</taxon>
        <taxon>Bacillati</taxon>
        <taxon>Bacillota</taxon>
        <taxon>Bacilli</taxon>
        <taxon>Lactobacillales</taxon>
        <taxon>Enterococcaceae</taxon>
        <taxon>Enterococcus</taxon>
    </lineage>
</organism>